<evidence type="ECO:0000313" key="3">
    <source>
        <dbReference type="Proteomes" id="UP001165042"/>
    </source>
</evidence>
<evidence type="ECO:0000313" key="2">
    <source>
        <dbReference type="EMBL" id="GLW92299.1"/>
    </source>
</evidence>
<keyword evidence="3" id="KW-1185">Reference proteome</keyword>
<feature type="domain" description="PE" evidence="1">
    <location>
        <begin position="40"/>
        <end position="126"/>
    </location>
</feature>
<gene>
    <name evidence="2" type="ORF">Aglo03_31150</name>
</gene>
<reference evidence="2" key="1">
    <citation type="submission" date="2023-02" db="EMBL/GenBank/DDBJ databases">
        <title>Actinokineospora globicatena NBRC 15670.</title>
        <authorList>
            <person name="Ichikawa N."/>
            <person name="Sato H."/>
            <person name="Tonouchi N."/>
        </authorList>
    </citation>
    <scope>NUCLEOTIDE SEQUENCE</scope>
    <source>
        <strain evidence="2">NBRC 15670</strain>
    </source>
</reference>
<name>A0A9W6V9T8_9PSEU</name>
<dbReference type="EMBL" id="BSSD01000004">
    <property type="protein sequence ID" value="GLW92299.1"/>
    <property type="molecule type" value="Genomic_DNA"/>
</dbReference>
<dbReference type="InterPro" id="IPR000084">
    <property type="entry name" value="PE-PGRS_N"/>
</dbReference>
<dbReference type="Proteomes" id="UP001165042">
    <property type="component" value="Unassembled WGS sequence"/>
</dbReference>
<dbReference type="Gene3D" id="1.10.287.850">
    <property type="entry name" value="HP0062-like domain"/>
    <property type="match status" value="1"/>
</dbReference>
<sequence length="137" mass="14536">MTDATHTGALAATTATARMAADSLHHPTATTAGQFLINHDNVLAAAKIIQTQVDALQSQIDAAVADLEVVPPGDDDVSLRIAQEWNDRLVFQPGSYSVRVDEYITSLRNLVNQLKDSARAYGYNEEEISAALGAAGA</sequence>
<organism evidence="2 3">
    <name type="scientific">Actinokineospora globicatena</name>
    <dbReference type="NCBI Taxonomy" id="103729"/>
    <lineage>
        <taxon>Bacteria</taxon>
        <taxon>Bacillati</taxon>
        <taxon>Actinomycetota</taxon>
        <taxon>Actinomycetes</taxon>
        <taxon>Pseudonocardiales</taxon>
        <taxon>Pseudonocardiaceae</taxon>
        <taxon>Actinokineospora</taxon>
    </lineage>
</organism>
<proteinExistence type="predicted"/>
<protein>
    <recommendedName>
        <fullName evidence="1">PE domain-containing protein</fullName>
    </recommendedName>
</protein>
<accession>A0A9W6V9T8</accession>
<evidence type="ECO:0000259" key="1">
    <source>
        <dbReference type="Pfam" id="PF00934"/>
    </source>
</evidence>
<comment type="caution">
    <text evidence="2">The sequence shown here is derived from an EMBL/GenBank/DDBJ whole genome shotgun (WGS) entry which is preliminary data.</text>
</comment>
<dbReference type="AlphaFoldDB" id="A0A9W6V9T8"/>
<dbReference type="Pfam" id="PF00934">
    <property type="entry name" value="PE"/>
    <property type="match status" value="1"/>
</dbReference>
<dbReference type="RefSeq" id="WP_285610909.1">
    <property type="nucleotide sequence ID" value="NZ_BSSD01000004.1"/>
</dbReference>